<protein>
    <submittedName>
        <fullName evidence="1">tRNA (Adenine(22)-N(1))-methyltransferase TrmK</fullName>
    </submittedName>
</protein>
<dbReference type="PIRSF" id="PIRSF028234">
    <property type="entry name" value="UCP028234"/>
    <property type="match status" value="1"/>
</dbReference>
<organism evidence="1 2">
    <name type="scientific">Shewanella algicola</name>
    <dbReference type="NCBI Taxonomy" id="640633"/>
    <lineage>
        <taxon>Bacteria</taxon>
        <taxon>Pseudomonadati</taxon>
        <taxon>Pseudomonadota</taxon>
        <taxon>Gammaproteobacteria</taxon>
        <taxon>Alteromonadales</taxon>
        <taxon>Shewanellaceae</taxon>
        <taxon>Shewanella</taxon>
    </lineage>
</organism>
<evidence type="ECO:0000313" key="1">
    <source>
        <dbReference type="EMBL" id="MCL1106234.1"/>
    </source>
</evidence>
<name>A0A9X1Z6P4_9GAMM</name>
<dbReference type="InterPro" id="IPR029063">
    <property type="entry name" value="SAM-dependent_MTases_sf"/>
</dbReference>
<dbReference type="InterPro" id="IPR016876">
    <property type="entry name" value="UCP028234"/>
</dbReference>
<dbReference type="SUPFAM" id="SSF53335">
    <property type="entry name" value="S-adenosyl-L-methionine-dependent methyltransferases"/>
    <property type="match status" value="1"/>
</dbReference>
<dbReference type="PANTHER" id="PTHR38451">
    <property type="entry name" value="TRNA (ADENINE(22)-N(1))-METHYLTRANSFERASE"/>
    <property type="match status" value="1"/>
</dbReference>
<dbReference type="FunFam" id="3.40.50.150:FF:000442">
    <property type="entry name" value="tRNA (Adenine22-N1)-methyltransferase TrmK"/>
    <property type="match status" value="1"/>
</dbReference>
<dbReference type="Gene3D" id="3.40.50.150">
    <property type="entry name" value="Vaccinia Virus protein VP39"/>
    <property type="match status" value="1"/>
</dbReference>
<keyword evidence="2" id="KW-1185">Reference proteome</keyword>
<dbReference type="Proteomes" id="UP001139408">
    <property type="component" value="Unassembled WGS sequence"/>
</dbReference>
<gene>
    <name evidence="1" type="ORF">L2749_13365</name>
</gene>
<dbReference type="AlphaFoldDB" id="A0A9X1Z6P4"/>
<sequence length="232" mass="26890">MKLGQRLTQLNDMIPTGYTHIWDCCCDHGLLGAALLSRQAAPTIHFVDIVPNLMQQLEHKLERFYPLQNPPQWQVHCMDVAQIPLSDYPETPLVIIAGVGGDLMIELINSICQKKPQLQIDFMLCPVHHQYELRQKLIELDCRLIDETLLEENRRFYEILYVSHHSKASSHDNDPSPLISPVGNKLWQVNSEQQLDIAQRYLDKVLRHYQKISLSNPQKAAQALQDYRMVRF</sequence>
<accession>A0A9X1Z6P4</accession>
<dbReference type="Pfam" id="PF12847">
    <property type="entry name" value="Methyltransf_18"/>
    <property type="match status" value="1"/>
</dbReference>
<proteinExistence type="predicted"/>
<dbReference type="PANTHER" id="PTHR38451:SF1">
    <property type="entry name" value="TRNA (ADENINE(22)-N(1))-METHYLTRANSFERASE"/>
    <property type="match status" value="1"/>
</dbReference>
<reference evidence="1" key="1">
    <citation type="submission" date="2022-01" db="EMBL/GenBank/DDBJ databases">
        <title>Whole genome-based taxonomy of the Shewanellaceae.</title>
        <authorList>
            <person name="Martin-Rodriguez A.J."/>
        </authorList>
    </citation>
    <scope>NUCLEOTIDE SEQUENCE</scope>
    <source>
        <strain evidence="1">DSM 23803</strain>
    </source>
</reference>
<dbReference type="EMBL" id="JAKILJ010000030">
    <property type="protein sequence ID" value="MCL1106234.1"/>
    <property type="molecule type" value="Genomic_DNA"/>
</dbReference>
<comment type="caution">
    <text evidence="1">The sequence shown here is derived from an EMBL/GenBank/DDBJ whole genome shotgun (WGS) entry which is preliminary data.</text>
</comment>
<dbReference type="RefSeq" id="WP_188924465.1">
    <property type="nucleotide sequence ID" value="NZ_BMQI01000010.1"/>
</dbReference>
<evidence type="ECO:0000313" key="2">
    <source>
        <dbReference type="Proteomes" id="UP001139408"/>
    </source>
</evidence>